<accession>A0ABU1INM8</accession>
<sequence>MGIIPGPQRWLGIWLSVFLGMPIIMASVYIYAFQKLIDSARYYPFWLGETFFYLALPAAALIAWKVHWGKKNPFQYGIVTVALLVGVTYLSVHQVVDQHGKVDQSVLQPIGFVDDQLITSEGDYRIAYYPFDRDRLTEAVRSSESVEVTLVKRTHTILAFQDDDFRSYTLWNRLLDLVLGLLATAVFAVLFWVVMLVWWRGFTVADNAFIIQRWGSKQRVPLREVIHIRVDSLLEEVEIDTEEVVYRFPLDGKTTRSVAHAAQVAGLVPINQGRRWVRRQQYEEITLTDDALLLRRDGEEGIPFDTIQSIRWDPVIQIQLEDGSQFTITDERYMDRAWVEEMFRQVRACWEREGRSFRWELDQEEESLGLSLLEEREGLEQPA</sequence>
<organism evidence="2 3">
    <name type="scientific">Desmospora profundinema</name>
    <dbReference type="NCBI Taxonomy" id="1571184"/>
    <lineage>
        <taxon>Bacteria</taxon>
        <taxon>Bacillati</taxon>
        <taxon>Bacillota</taxon>
        <taxon>Bacilli</taxon>
        <taxon>Bacillales</taxon>
        <taxon>Thermoactinomycetaceae</taxon>
        <taxon>Desmospora</taxon>
    </lineage>
</organism>
<evidence type="ECO:0000313" key="2">
    <source>
        <dbReference type="EMBL" id="MDR6225774.1"/>
    </source>
</evidence>
<keyword evidence="1" id="KW-0812">Transmembrane</keyword>
<dbReference type="RefSeq" id="WP_309864815.1">
    <property type="nucleotide sequence ID" value="NZ_JAVDQG010000003.1"/>
</dbReference>
<proteinExistence type="predicted"/>
<reference evidence="2 3" key="1">
    <citation type="submission" date="2023-07" db="EMBL/GenBank/DDBJ databases">
        <title>Genomic Encyclopedia of Type Strains, Phase IV (KMG-IV): sequencing the most valuable type-strain genomes for metagenomic binning, comparative biology and taxonomic classification.</title>
        <authorList>
            <person name="Goeker M."/>
        </authorList>
    </citation>
    <scope>NUCLEOTIDE SEQUENCE [LARGE SCALE GENOMIC DNA]</scope>
    <source>
        <strain evidence="2 3">DSM 45903</strain>
    </source>
</reference>
<feature type="transmembrane region" description="Helical" evidence="1">
    <location>
        <begin position="45"/>
        <end position="68"/>
    </location>
</feature>
<evidence type="ECO:0000313" key="3">
    <source>
        <dbReference type="Proteomes" id="UP001185012"/>
    </source>
</evidence>
<evidence type="ECO:0000256" key="1">
    <source>
        <dbReference type="SAM" id="Phobius"/>
    </source>
</evidence>
<name>A0ABU1INM8_9BACL</name>
<comment type="caution">
    <text evidence="2">The sequence shown here is derived from an EMBL/GenBank/DDBJ whole genome shotgun (WGS) entry which is preliminary data.</text>
</comment>
<feature type="transmembrane region" description="Helical" evidence="1">
    <location>
        <begin position="174"/>
        <end position="199"/>
    </location>
</feature>
<gene>
    <name evidence="2" type="ORF">JOE21_001772</name>
</gene>
<protein>
    <submittedName>
        <fullName evidence="2">Uncharacterized protein</fullName>
    </submittedName>
</protein>
<feature type="transmembrane region" description="Helical" evidence="1">
    <location>
        <begin position="12"/>
        <end position="33"/>
    </location>
</feature>
<keyword evidence="1" id="KW-0472">Membrane</keyword>
<dbReference type="Proteomes" id="UP001185012">
    <property type="component" value="Unassembled WGS sequence"/>
</dbReference>
<feature type="transmembrane region" description="Helical" evidence="1">
    <location>
        <begin position="74"/>
        <end position="92"/>
    </location>
</feature>
<dbReference type="EMBL" id="JAVDQG010000003">
    <property type="protein sequence ID" value="MDR6225774.1"/>
    <property type="molecule type" value="Genomic_DNA"/>
</dbReference>
<keyword evidence="1" id="KW-1133">Transmembrane helix</keyword>
<keyword evidence="3" id="KW-1185">Reference proteome</keyword>